<evidence type="ECO:0000313" key="2">
    <source>
        <dbReference type="Proteomes" id="UP001165060"/>
    </source>
</evidence>
<dbReference type="Gene3D" id="3.40.50.1240">
    <property type="entry name" value="Phosphoglycerate mutase-like"/>
    <property type="match status" value="1"/>
</dbReference>
<proteinExistence type="predicted"/>
<name>A0ABQ6M6S2_9STRA</name>
<protein>
    <recommendedName>
        <fullName evidence="3">Histidine phosphatase superfamily</fullName>
    </recommendedName>
</protein>
<evidence type="ECO:0000313" key="1">
    <source>
        <dbReference type="EMBL" id="GMI20534.1"/>
    </source>
</evidence>
<dbReference type="InterPro" id="IPR013078">
    <property type="entry name" value="His_Pase_superF_clade-1"/>
</dbReference>
<dbReference type="EMBL" id="BRYB01001208">
    <property type="protein sequence ID" value="GMI20534.1"/>
    <property type="molecule type" value="Genomic_DNA"/>
</dbReference>
<dbReference type="InterPro" id="IPR029033">
    <property type="entry name" value="His_PPase_superfam"/>
</dbReference>
<dbReference type="CDD" id="cd07067">
    <property type="entry name" value="HP_PGM_like"/>
    <property type="match status" value="1"/>
</dbReference>
<dbReference type="SMART" id="SM00855">
    <property type="entry name" value="PGAM"/>
    <property type="match status" value="1"/>
</dbReference>
<reference evidence="1 2" key="1">
    <citation type="journal article" date="2023" name="Commun. Biol.">
        <title>Genome analysis of Parmales, the sister group of diatoms, reveals the evolutionary specialization of diatoms from phago-mixotrophs to photoautotrophs.</title>
        <authorList>
            <person name="Ban H."/>
            <person name="Sato S."/>
            <person name="Yoshikawa S."/>
            <person name="Yamada K."/>
            <person name="Nakamura Y."/>
            <person name="Ichinomiya M."/>
            <person name="Sato N."/>
            <person name="Blanc-Mathieu R."/>
            <person name="Endo H."/>
            <person name="Kuwata A."/>
            <person name="Ogata H."/>
        </authorList>
    </citation>
    <scope>NUCLEOTIDE SEQUENCE [LARGE SCALE GENOMIC DNA]</scope>
</reference>
<dbReference type="Proteomes" id="UP001165060">
    <property type="component" value="Unassembled WGS sequence"/>
</dbReference>
<dbReference type="PANTHER" id="PTHR47821:SF2">
    <property type="entry name" value="PHOSPHOGLYCERATE MUTASE FAMILY PROTEIN"/>
    <property type="match status" value="1"/>
</dbReference>
<sequence>MLLRPSPLLRPGPLLRLLSTSPPPPSQAASLSLDLPSLRNTFLGLRHGNSEANQLGVVSSSPAVATVSHGLSPLGVSQATASALAFAGQVKLERYSENVRIVTSDFLRARATADVLFSKYSNSDVDILTCNLVDDERLRERFFGELDGGPDDRYQEVWDLDEKDAGHTEMGVESVNSVLARTTELVRELDEAEEGRCYVLVAHGDVLQILQTAFKGIGGERHRSLQHLETAEIREFHMLPVARRW</sequence>
<gene>
    <name evidence="1" type="ORF">TeGR_g14139</name>
</gene>
<keyword evidence="2" id="KW-1185">Reference proteome</keyword>
<dbReference type="SUPFAM" id="SSF53254">
    <property type="entry name" value="Phosphoglycerate mutase-like"/>
    <property type="match status" value="1"/>
</dbReference>
<organism evidence="1 2">
    <name type="scientific">Tetraparma gracilis</name>
    <dbReference type="NCBI Taxonomy" id="2962635"/>
    <lineage>
        <taxon>Eukaryota</taxon>
        <taxon>Sar</taxon>
        <taxon>Stramenopiles</taxon>
        <taxon>Ochrophyta</taxon>
        <taxon>Bolidophyceae</taxon>
        <taxon>Parmales</taxon>
        <taxon>Triparmaceae</taxon>
        <taxon>Tetraparma</taxon>
    </lineage>
</organism>
<comment type="caution">
    <text evidence="1">The sequence shown here is derived from an EMBL/GenBank/DDBJ whole genome shotgun (WGS) entry which is preliminary data.</text>
</comment>
<dbReference type="PANTHER" id="PTHR47821">
    <property type="entry name" value="PHOSPHOGLYCERATE MUTASE FAMILY PROTEIN"/>
    <property type="match status" value="1"/>
</dbReference>
<dbReference type="Pfam" id="PF00300">
    <property type="entry name" value="His_Phos_1"/>
    <property type="match status" value="1"/>
</dbReference>
<accession>A0ABQ6M6S2</accession>
<evidence type="ECO:0008006" key="3">
    <source>
        <dbReference type="Google" id="ProtNLM"/>
    </source>
</evidence>